<evidence type="ECO:0000256" key="4">
    <source>
        <dbReference type="ARBA" id="ARBA00022448"/>
    </source>
</evidence>
<dbReference type="PANTHER" id="PTHR42930">
    <property type="entry name" value="PHOSPHATE-SPECIFIC TRANSPORT SYSTEM ACCESSORY PROTEIN PHOU"/>
    <property type="match status" value="1"/>
</dbReference>
<protein>
    <recommendedName>
        <fullName evidence="7">Phosphate-specific transport system accessory protein PhoU</fullName>
    </recommendedName>
</protein>
<reference evidence="9 10" key="1">
    <citation type="submission" date="2018-06" db="EMBL/GenBank/DDBJ databases">
        <title>Mutators as drivers of adaptation in pathogenic bacteria and a risk factor for host jumps and vaccine escape.</title>
        <authorList>
            <person name="Barnes A.C."/>
            <person name="Silayeva O."/>
        </authorList>
    </citation>
    <scope>NUCLEOTIDE SEQUENCE [LARGE SCALE GENOMIC DNA]</scope>
    <source>
        <strain evidence="9 10">QMA0445</strain>
    </source>
</reference>
<comment type="function">
    <text evidence="7">Plays a role in the regulation of phosphate uptake.</text>
</comment>
<dbReference type="FunFam" id="1.20.58.220:FF:000004">
    <property type="entry name" value="Phosphate-specific transport system accessory protein PhoU"/>
    <property type="match status" value="1"/>
</dbReference>
<evidence type="ECO:0000256" key="3">
    <source>
        <dbReference type="ARBA" id="ARBA00011738"/>
    </source>
</evidence>
<comment type="similarity">
    <text evidence="2 7">Belongs to the PhoU family.</text>
</comment>
<dbReference type="KEGG" id="siz:SI82_06595"/>
<evidence type="ECO:0000256" key="7">
    <source>
        <dbReference type="PIRNR" id="PIRNR003107"/>
    </source>
</evidence>
<dbReference type="InterPro" id="IPR028366">
    <property type="entry name" value="PhoU"/>
</dbReference>
<accession>A0A3L8GEM6</accession>
<evidence type="ECO:0000256" key="6">
    <source>
        <dbReference type="ARBA" id="ARBA00022592"/>
    </source>
</evidence>
<keyword evidence="6 7" id="KW-0592">Phosphate transport</keyword>
<feature type="domain" description="PhoU" evidence="8">
    <location>
        <begin position="120"/>
        <end position="204"/>
    </location>
</feature>
<dbReference type="OrthoDB" id="9814256at2"/>
<dbReference type="EMBL" id="QLQD01000060">
    <property type="protein sequence ID" value="RLU56332.1"/>
    <property type="molecule type" value="Genomic_DNA"/>
</dbReference>
<dbReference type="PIRSF" id="PIRSF003107">
    <property type="entry name" value="PhoU"/>
    <property type="match status" value="1"/>
</dbReference>
<comment type="subunit">
    <text evidence="3 7">Homodimer.</text>
</comment>
<dbReference type="RefSeq" id="WP_003101279.1">
    <property type="nucleotide sequence ID" value="NZ_CP010783.1"/>
</dbReference>
<dbReference type="Pfam" id="PF01895">
    <property type="entry name" value="PhoU"/>
    <property type="match status" value="2"/>
</dbReference>
<sequence>MREQFDLELQVLEQTFLDMGHSVLEAASKALLALAAKDMEMAELIIAADGKINQAQLDIEMACARILALQQPQVTDLRFVLTVMSACSDLERMGDHMAGIARNVLHLKESDSLDNIEENIHEAGQKALKMLADLLVVFPIRQSDKAIAIAEEDQAIDALYYNISKEILSLMKEQETSVRNGAQYLYMIGHIERFADYIANICERLVYLETGELVELN</sequence>
<evidence type="ECO:0000259" key="8">
    <source>
        <dbReference type="Pfam" id="PF01895"/>
    </source>
</evidence>
<feature type="domain" description="PhoU" evidence="8">
    <location>
        <begin position="17"/>
        <end position="104"/>
    </location>
</feature>
<evidence type="ECO:0000256" key="5">
    <source>
        <dbReference type="ARBA" id="ARBA00022490"/>
    </source>
</evidence>
<evidence type="ECO:0000313" key="9">
    <source>
        <dbReference type="EMBL" id="RLU56332.1"/>
    </source>
</evidence>
<name>A0A3L8GEM6_STRIN</name>
<comment type="caution">
    <text evidence="9">The sequence shown here is derived from an EMBL/GenBank/DDBJ whole genome shotgun (WGS) entry which is preliminary data.</text>
</comment>
<dbReference type="GO" id="GO:0005737">
    <property type="term" value="C:cytoplasm"/>
    <property type="evidence" value="ECO:0007669"/>
    <property type="project" value="UniProtKB-SubCell"/>
</dbReference>
<dbReference type="InterPro" id="IPR038078">
    <property type="entry name" value="PhoU-like_sf"/>
</dbReference>
<dbReference type="GeneID" id="35766570"/>
<dbReference type="AlphaFoldDB" id="A0A3L8GEM6"/>
<dbReference type="GO" id="GO:0030643">
    <property type="term" value="P:intracellular phosphate ion homeostasis"/>
    <property type="evidence" value="ECO:0007669"/>
    <property type="project" value="InterPro"/>
</dbReference>
<dbReference type="InterPro" id="IPR026022">
    <property type="entry name" value="PhoU_dom"/>
</dbReference>
<evidence type="ECO:0000256" key="1">
    <source>
        <dbReference type="ARBA" id="ARBA00004496"/>
    </source>
</evidence>
<comment type="subcellular location">
    <subcellularLocation>
        <location evidence="1 7">Cytoplasm</location>
    </subcellularLocation>
</comment>
<dbReference type="Gene3D" id="1.20.58.220">
    <property type="entry name" value="Phosphate transport system protein phou homolog 2, domain 2"/>
    <property type="match status" value="1"/>
</dbReference>
<keyword evidence="5 7" id="KW-0963">Cytoplasm</keyword>
<dbReference type="Proteomes" id="UP000269148">
    <property type="component" value="Unassembled WGS sequence"/>
</dbReference>
<dbReference type="PANTHER" id="PTHR42930:SF3">
    <property type="entry name" value="PHOSPHATE-SPECIFIC TRANSPORT SYSTEM ACCESSORY PROTEIN PHOU"/>
    <property type="match status" value="1"/>
</dbReference>
<evidence type="ECO:0000256" key="2">
    <source>
        <dbReference type="ARBA" id="ARBA00008107"/>
    </source>
</evidence>
<dbReference type="GO" id="GO:0045936">
    <property type="term" value="P:negative regulation of phosphate metabolic process"/>
    <property type="evidence" value="ECO:0007669"/>
    <property type="project" value="InterPro"/>
</dbReference>
<organism evidence="9 10">
    <name type="scientific">Streptococcus iniae</name>
    <name type="common">Streptococcus shiloi</name>
    <dbReference type="NCBI Taxonomy" id="1346"/>
    <lineage>
        <taxon>Bacteria</taxon>
        <taxon>Bacillati</taxon>
        <taxon>Bacillota</taxon>
        <taxon>Bacilli</taxon>
        <taxon>Lactobacillales</taxon>
        <taxon>Streptococcaceae</taxon>
        <taxon>Streptococcus</taxon>
    </lineage>
</organism>
<gene>
    <name evidence="9" type="primary">phoU</name>
    <name evidence="9" type="ORF">DIY07_06685</name>
</gene>
<dbReference type="SUPFAM" id="SSF109755">
    <property type="entry name" value="PhoU-like"/>
    <property type="match status" value="1"/>
</dbReference>
<dbReference type="STRING" id="1346.BMF34_06500"/>
<proteinExistence type="inferred from homology"/>
<evidence type="ECO:0000313" key="10">
    <source>
        <dbReference type="Proteomes" id="UP000269148"/>
    </source>
</evidence>
<dbReference type="NCBIfam" id="TIGR02135">
    <property type="entry name" value="phoU_full"/>
    <property type="match status" value="1"/>
</dbReference>
<keyword evidence="4 7" id="KW-0813">Transport</keyword>
<dbReference type="SMR" id="A0A3L8GEM6"/>
<dbReference type="GO" id="GO:0006817">
    <property type="term" value="P:phosphate ion transport"/>
    <property type="evidence" value="ECO:0007669"/>
    <property type="project" value="UniProtKB-KW"/>
</dbReference>